<dbReference type="Gene3D" id="2.60.120.260">
    <property type="entry name" value="Galactose-binding domain-like"/>
    <property type="match status" value="1"/>
</dbReference>
<dbReference type="SUPFAM" id="SSF49785">
    <property type="entry name" value="Galactose-binding domain-like"/>
    <property type="match status" value="1"/>
</dbReference>
<dbReference type="Pfam" id="PF03422">
    <property type="entry name" value="CBM_6"/>
    <property type="match status" value="1"/>
</dbReference>
<dbReference type="PROSITE" id="PS51175">
    <property type="entry name" value="CBM6"/>
    <property type="match status" value="1"/>
</dbReference>
<dbReference type="NCBIfam" id="TIGR04183">
    <property type="entry name" value="Por_Secre_tail"/>
    <property type="match status" value="1"/>
</dbReference>
<dbReference type="RefSeq" id="WP_081158469.1">
    <property type="nucleotide sequence ID" value="NZ_LWBP01000001.1"/>
</dbReference>
<dbReference type="InterPro" id="IPR026444">
    <property type="entry name" value="Secre_tail"/>
</dbReference>
<dbReference type="STRING" id="550983.A4R26_00305"/>
<dbReference type="Proteomes" id="UP000192276">
    <property type="component" value="Unassembled WGS sequence"/>
</dbReference>
<dbReference type="Pfam" id="PF18962">
    <property type="entry name" value="Por_Secre_tail"/>
    <property type="match status" value="1"/>
</dbReference>
<sequence>MTSSIKLRIDAAGGTQIGSCNVGNTGGWQNWTTVNTSAGGATGVHDLYLVFSGTTSGYLLNLNHFVFTSGGSRVDVTTGAEPLGGNDDRIRLYPSPADEEIILETGGHPDENVRLAIFDNLGRQVMEARIKGNKSRVNVGGFSPGVYTIRWYNGQNIITKKFLKK</sequence>
<name>A0A1V9GCV4_9BACT</name>
<keyword evidence="3" id="KW-1185">Reference proteome</keyword>
<evidence type="ECO:0000259" key="1">
    <source>
        <dbReference type="PROSITE" id="PS51175"/>
    </source>
</evidence>
<dbReference type="InterPro" id="IPR005084">
    <property type="entry name" value="CBM6"/>
</dbReference>
<dbReference type="EMBL" id="LWBP01000001">
    <property type="protein sequence ID" value="OQP68288.1"/>
    <property type="molecule type" value="Genomic_DNA"/>
</dbReference>
<comment type="caution">
    <text evidence="2">The sequence shown here is derived from an EMBL/GenBank/DDBJ whole genome shotgun (WGS) entry which is preliminary data.</text>
</comment>
<dbReference type="CDD" id="cd04084">
    <property type="entry name" value="CBM6_xylanase-like"/>
    <property type="match status" value="1"/>
</dbReference>
<dbReference type="InterPro" id="IPR008979">
    <property type="entry name" value="Galactose-bd-like_sf"/>
</dbReference>
<organism evidence="2 3">
    <name type="scientific">Niastella populi</name>
    <dbReference type="NCBI Taxonomy" id="550983"/>
    <lineage>
        <taxon>Bacteria</taxon>
        <taxon>Pseudomonadati</taxon>
        <taxon>Bacteroidota</taxon>
        <taxon>Chitinophagia</taxon>
        <taxon>Chitinophagales</taxon>
        <taxon>Chitinophagaceae</taxon>
        <taxon>Niastella</taxon>
    </lineage>
</organism>
<protein>
    <recommendedName>
        <fullName evidence="1">CBM6 domain-containing protein</fullName>
    </recommendedName>
</protein>
<dbReference type="OrthoDB" id="9803616at2"/>
<dbReference type="AlphaFoldDB" id="A0A1V9GCV4"/>
<feature type="domain" description="CBM6" evidence="1">
    <location>
        <begin position="1"/>
        <end position="68"/>
    </location>
</feature>
<gene>
    <name evidence="2" type="ORF">A4R26_00305</name>
</gene>
<accession>A0A1V9GCV4</accession>
<proteinExistence type="predicted"/>
<evidence type="ECO:0000313" key="2">
    <source>
        <dbReference type="EMBL" id="OQP68288.1"/>
    </source>
</evidence>
<evidence type="ECO:0000313" key="3">
    <source>
        <dbReference type="Proteomes" id="UP000192276"/>
    </source>
</evidence>
<dbReference type="GO" id="GO:0030246">
    <property type="term" value="F:carbohydrate binding"/>
    <property type="evidence" value="ECO:0007669"/>
    <property type="project" value="InterPro"/>
</dbReference>
<reference evidence="3" key="1">
    <citation type="submission" date="2016-04" db="EMBL/GenBank/DDBJ databases">
        <authorList>
            <person name="Chen L."/>
            <person name="Zhuang W."/>
            <person name="Wang G."/>
        </authorList>
    </citation>
    <scope>NUCLEOTIDE SEQUENCE [LARGE SCALE GENOMIC DNA]</scope>
    <source>
        <strain evidence="3">208</strain>
    </source>
</reference>